<comment type="caution">
    <text evidence="11">The sequence shown here is derived from an EMBL/GenBank/DDBJ whole genome shotgun (WGS) entry which is preliminary data.</text>
</comment>
<evidence type="ECO:0000313" key="11">
    <source>
        <dbReference type="EMBL" id="GCC26203.1"/>
    </source>
</evidence>
<evidence type="ECO:0000256" key="2">
    <source>
        <dbReference type="ARBA" id="ARBA00004574"/>
    </source>
</evidence>
<reference evidence="11 12" key="1">
    <citation type="journal article" date="2018" name="Nat. Ecol. Evol.">
        <title>Shark genomes provide insights into elasmobranch evolution and the origin of vertebrates.</title>
        <authorList>
            <person name="Hara Y"/>
            <person name="Yamaguchi K"/>
            <person name="Onimaru K"/>
            <person name="Kadota M"/>
            <person name="Koyanagi M"/>
            <person name="Keeley SD"/>
            <person name="Tatsumi K"/>
            <person name="Tanaka K"/>
            <person name="Motone F"/>
            <person name="Kageyama Y"/>
            <person name="Nozu R"/>
            <person name="Adachi N"/>
            <person name="Nishimura O"/>
            <person name="Nakagawa R"/>
            <person name="Tanegashima C"/>
            <person name="Kiyatake I"/>
            <person name="Matsumoto R"/>
            <person name="Murakumo K"/>
            <person name="Nishida K"/>
            <person name="Terakita A"/>
            <person name="Kuratani S"/>
            <person name="Sato K"/>
            <person name="Hyodo S Kuraku.S."/>
        </authorList>
    </citation>
    <scope>NUCLEOTIDE SEQUENCE [LARGE SCALE GENOMIC DNA]</scope>
</reference>
<dbReference type="GO" id="GO:0003697">
    <property type="term" value="F:single-stranded DNA binding"/>
    <property type="evidence" value="ECO:0007669"/>
    <property type="project" value="InterPro"/>
</dbReference>
<dbReference type="AlphaFoldDB" id="A0A401S727"/>
<dbReference type="GO" id="GO:0032211">
    <property type="term" value="P:negative regulation of telomere maintenance via telomerase"/>
    <property type="evidence" value="ECO:0007669"/>
    <property type="project" value="TreeGrafter"/>
</dbReference>
<dbReference type="Proteomes" id="UP000287033">
    <property type="component" value="Unassembled WGS sequence"/>
</dbReference>
<evidence type="ECO:0000313" key="12">
    <source>
        <dbReference type="Proteomes" id="UP000287033"/>
    </source>
</evidence>
<dbReference type="GO" id="GO:0010521">
    <property type="term" value="F:telomerase inhibitor activity"/>
    <property type="evidence" value="ECO:0007669"/>
    <property type="project" value="TreeGrafter"/>
</dbReference>
<gene>
    <name evidence="11" type="ORF">chiPu_0004618</name>
</gene>
<keyword evidence="3" id="KW-0158">Chromosome</keyword>
<proteinExistence type="inferred from homology"/>
<keyword evidence="12" id="KW-1185">Reference proteome</keyword>
<comment type="subcellular location">
    <subcellularLocation>
        <location evidence="2">Chromosome</location>
        <location evidence="2">Telomere</location>
    </subcellularLocation>
    <subcellularLocation>
        <location evidence="1">Nucleus</location>
    </subcellularLocation>
</comment>
<name>A0A401S727_CHIPU</name>
<organism evidence="11 12">
    <name type="scientific">Chiloscyllium punctatum</name>
    <name type="common">Brownbanded bambooshark</name>
    <name type="synonym">Hemiscyllium punctatum</name>
    <dbReference type="NCBI Taxonomy" id="137246"/>
    <lineage>
        <taxon>Eukaryota</taxon>
        <taxon>Metazoa</taxon>
        <taxon>Chordata</taxon>
        <taxon>Craniata</taxon>
        <taxon>Vertebrata</taxon>
        <taxon>Chondrichthyes</taxon>
        <taxon>Elasmobranchii</taxon>
        <taxon>Galeomorphii</taxon>
        <taxon>Galeoidea</taxon>
        <taxon>Orectolobiformes</taxon>
        <taxon>Hemiscylliidae</taxon>
        <taxon>Chiloscyllium</taxon>
    </lineage>
</organism>
<dbReference type="OMA" id="PWEVNSG"/>
<dbReference type="GO" id="GO:1990879">
    <property type="term" value="C:CST complex"/>
    <property type="evidence" value="ECO:0007669"/>
    <property type="project" value="InterPro"/>
</dbReference>
<comment type="similarity">
    <text evidence="7">Belongs to the TEN1 family.</text>
</comment>
<evidence type="ECO:0000256" key="8">
    <source>
        <dbReference type="ARBA" id="ARBA00068173"/>
    </source>
</evidence>
<keyword evidence="6" id="KW-0539">Nucleus</keyword>
<dbReference type="PANTHER" id="PTHR33905">
    <property type="entry name" value="CST COMPLEX SUBUNIT TEN1"/>
    <property type="match status" value="1"/>
</dbReference>
<dbReference type="PANTHER" id="PTHR33905:SF1">
    <property type="entry name" value="CST COMPLEX SUBUNIT TEN1"/>
    <property type="match status" value="1"/>
</dbReference>
<dbReference type="InterPro" id="IPR029146">
    <property type="entry name" value="Ten1_animal_plant"/>
</dbReference>
<sequence>MLPQAGEFYFLWEICSGGVEEGNTVRTFGRLTTYDARISEAILSVHRNSIDYQLQVRTSLVEPFEARIGSEYMVLGEIETAAGNIPVIQARLLMDADGVNLPLLERAVQEQRKYFQQRVARDALETEIETNKRDV</sequence>
<dbReference type="STRING" id="137246.A0A401S727"/>
<protein>
    <recommendedName>
        <fullName evidence="8">CST complex subunit TEN1</fullName>
    </recommendedName>
    <alternativeName>
        <fullName evidence="10">Protein telomeric pathways with STN1 homolog</fullName>
    </alternativeName>
    <alternativeName>
        <fullName evidence="9">Telomere length regulation protein TEN1 homolog</fullName>
    </alternativeName>
</protein>
<evidence type="ECO:0000256" key="3">
    <source>
        <dbReference type="ARBA" id="ARBA00022454"/>
    </source>
</evidence>
<evidence type="ECO:0000256" key="10">
    <source>
        <dbReference type="ARBA" id="ARBA00079840"/>
    </source>
</evidence>
<dbReference type="FunFam" id="2.40.50.140:FF:000203">
    <property type="entry name" value="TEN1 subunit of CST complex"/>
    <property type="match status" value="1"/>
</dbReference>
<keyword evidence="5" id="KW-0238">DNA-binding</keyword>
<keyword evidence="4" id="KW-0779">Telomere</keyword>
<dbReference type="Pfam" id="PF15490">
    <property type="entry name" value="Ten1_2"/>
    <property type="match status" value="1"/>
</dbReference>
<accession>A0A401S727</accession>
<dbReference type="GO" id="GO:0042162">
    <property type="term" value="F:telomeric DNA binding"/>
    <property type="evidence" value="ECO:0007669"/>
    <property type="project" value="TreeGrafter"/>
</dbReference>
<dbReference type="OrthoDB" id="342190at2759"/>
<dbReference type="Gene3D" id="2.40.50.140">
    <property type="entry name" value="Nucleic acid-binding proteins"/>
    <property type="match status" value="1"/>
</dbReference>
<evidence type="ECO:0000256" key="4">
    <source>
        <dbReference type="ARBA" id="ARBA00022895"/>
    </source>
</evidence>
<dbReference type="EMBL" id="BEZZ01000115">
    <property type="protein sequence ID" value="GCC26203.1"/>
    <property type="molecule type" value="Genomic_DNA"/>
</dbReference>
<evidence type="ECO:0000256" key="7">
    <source>
        <dbReference type="ARBA" id="ARBA00061044"/>
    </source>
</evidence>
<evidence type="ECO:0000256" key="1">
    <source>
        <dbReference type="ARBA" id="ARBA00004123"/>
    </source>
</evidence>
<evidence type="ECO:0000256" key="6">
    <source>
        <dbReference type="ARBA" id="ARBA00023242"/>
    </source>
</evidence>
<evidence type="ECO:0000256" key="9">
    <source>
        <dbReference type="ARBA" id="ARBA00078215"/>
    </source>
</evidence>
<dbReference type="InterPro" id="IPR012340">
    <property type="entry name" value="NA-bd_OB-fold"/>
</dbReference>
<evidence type="ECO:0000256" key="5">
    <source>
        <dbReference type="ARBA" id="ARBA00023125"/>
    </source>
</evidence>